<evidence type="ECO:0000259" key="1">
    <source>
        <dbReference type="PROSITE" id="PS50940"/>
    </source>
</evidence>
<protein>
    <recommendedName>
        <fullName evidence="1">Chitin-binding type-2 domain-containing protein</fullName>
    </recommendedName>
</protein>
<evidence type="ECO:0000313" key="2">
    <source>
        <dbReference type="EMBL" id="KAF0312152.1"/>
    </source>
</evidence>
<reference evidence="2 3" key="1">
    <citation type="submission" date="2019-07" db="EMBL/GenBank/DDBJ databases">
        <title>Draft genome assembly of a fouling barnacle, Amphibalanus amphitrite (Darwin, 1854): The first reference genome for Thecostraca.</title>
        <authorList>
            <person name="Kim W."/>
        </authorList>
    </citation>
    <scope>NUCLEOTIDE SEQUENCE [LARGE SCALE GENOMIC DNA]</scope>
    <source>
        <strain evidence="2">SNU_AA5</strain>
        <tissue evidence="2">Soma without cirri and trophi</tissue>
    </source>
</reference>
<gene>
    <name evidence="2" type="ORF">FJT64_017057</name>
</gene>
<dbReference type="Gene3D" id="2.170.140.10">
    <property type="entry name" value="Chitin binding domain"/>
    <property type="match status" value="1"/>
</dbReference>
<name>A0A6A4XCY4_AMPAM</name>
<dbReference type="AlphaFoldDB" id="A0A6A4XCY4"/>
<dbReference type="PROSITE" id="PS50940">
    <property type="entry name" value="CHIT_BIND_II"/>
    <property type="match status" value="1"/>
</dbReference>
<proteinExistence type="predicted"/>
<keyword evidence="3" id="KW-1185">Reference proteome</keyword>
<organism evidence="2 3">
    <name type="scientific">Amphibalanus amphitrite</name>
    <name type="common">Striped barnacle</name>
    <name type="synonym">Balanus amphitrite</name>
    <dbReference type="NCBI Taxonomy" id="1232801"/>
    <lineage>
        <taxon>Eukaryota</taxon>
        <taxon>Metazoa</taxon>
        <taxon>Ecdysozoa</taxon>
        <taxon>Arthropoda</taxon>
        <taxon>Crustacea</taxon>
        <taxon>Multicrustacea</taxon>
        <taxon>Cirripedia</taxon>
        <taxon>Thoracica</taxon>
        <taxon>Thoracicalcarea</taxon>
        <taxon>Balanomorpha</taxon>
        <taxon>Balanoidea</taxon>
        <taxon>Balanidae</taxon>
        <taxon>Amphibalaninae</taxon>
        <taxon>Amphibalanus</taxon>
    </lineage>
</organism>
<evidence type="ECO:0000313" key="3">
    <source>
        <dbReference type="Proteomes" id="UP000440578"/>
    </source>
</evidence>
<sequence length="88" mass="10002">MGKGYEQSISVLRMLNAMWRNIANRYGLYMDPESCEYYYSCNSWLAVHMSCYTSLVFNPQTSMCDYVQHVPSCQPQAVGDVVSPAEAN</sequence>
<dbReference type="EMBL" id="VIIS01000189">
    <property type="protein sequence ID" value="KAF0312152.1"/>
    <property type="molecule type" value="Genomic_DNA"/>
</dbReference>
<dbReference type="GO" id="GO:0008061">
    <property type="term" value="F:chitin binding"/>
    <property type="evidence" value="ECO:0007669"/>
    <property type="project" value="InterPro"/>
</dbReference>
<dbReference type="InterPro" id="IPR002557">
    <property type="entry name" value="Chitin-bd_dom"/>
</dbReference>
<accession>A0A6A4XCY4</accession>
<dbReference type="InterPro" id="IPR036508">
    <property type="entry name" value="Chitin-bd_dom_sf"/>
</dbReference>
<dbReference type="SUPFAM" id="SSF57625">
    <property type="entry name" value="Invertebrate chitin-binding proteins"/>
    <property type="match status" value="1"/>
</dbReference>
<feature type="domain" description="Chitin-binding type-2" evidence="1">
    <location>
        <begin position="16"/>
        <end position="75"/>
    </location>
</feature>
<dbReference type="SMART" id="SM00494">
    <property type="entry name" value="ChtBD2"/>
    <property type="match status" value="1"/>
</dbReference>
<dbReference type="GO" id="GO:0005576">
    <property type="term" value="C:extracellular region"/>
    <property type="evidence" value="ECO:0007669"/>
    <property type="project" value="InterPro"/>
</dbReference>
<dbReference type="Proteomes" id="UP000440578">
    <property type="component" value="Unassembled WGS sequence"/>
</dbReference>
<comment type="caution">
    <text evidence="2">The sequence shown here is derived from an EMBL/GenBank/DDBJ whole genome shotgun (WGS) entry which is preliminary data.</text>
</comment>
<dbReference type="Pfam" id="PF01607">
    <property type="entry name" value="CBM_14"/>
    <property type="match status" value="1"/>
</dbReference>
<dbReference type="OrthoDB" id="6020543at2759"/>